<organism evidence="1">
    <name type="scientific">hydrothermal vent metagenome</name>
    <dbReference type="NCBI Taxonomy" id="652676"/>
    <lineage>
        <taxon>unclassified sequences</taxon>
        <taxon>metagenomes</taxon>
        <taxon>ecological metagenomes</taxon>
    </lineage>
</organism>
<name>A0A3B0XMB6_9ZZZZ</name>
<proteinExistence type="predicted"/>
<evidence type="ECO:0000313" key="1">
    <source>
        <dbReference type="EMBL" id="VAW69635.1"/>
    </source>
</evidence>
<gene>
    <name evidence="1" type="ORF">MNBD_GAMMA10-1020</name>
</gene>
<reference evidence="1" key="1">
    <citation type="submission" date="2018-06" db="EMBL/GenBank/DDBJ databases">
        <authorList>
            <person name="Zhirakovskaya E."/>
        </authorList>
    </citation>
    <scope>NUCLEOTIDE SEQUENCE</scope>
</reference>
<protein>
    <recommendedName>
        <fullName evidence="2">TNase-like domain-containing protein</fullName>
    </recommendedName>
</protein>
<accession>A0A3B0XMB6</accession>
<evidence type="ECO:0008006" key="2">
    <source>
        <dbReference type="Google" id="ProtNLM"/>
    </source>
</evidence>
<dbReference type="EMBL" id="UOFJ01000450">
    <property type="protein sequence ID" value="VAW69635.1"/>
    <property type="molecule type" value="Genomic_DNA"/>
</dbReference>
<dbReference type="AlphaFoldDB" id="A0A3B0XMB6"/>
<sequence>MKNTNKRLFKLTGSKLSLCLFVAVGALSFSSIALSEYVPFPGKHKVRLVSVDAANIVSVNFETWPGYGRTLRVTLPDLVLPGESSDAKPCELELAKKALALTKKHMKAAKEISITDMAMQTSADTDVVTAVYTDKGRLGQVLKKKGYARAPSVDPKTPWCK</sequence>